<evidence type="ECO:0000313" key="1">
    <source>
        <dbReference type="EMBL" id="MET4756984.1"/>
    </source>
</evidence>
<dbReference type="Proteomes" id="UP001549366">
    <property type="component" value="Unassembled WGS sequence"/>
</dbReference>
<accession>A0ABV2SGT4</accession>
<sequence>MTNNELSELLTTLLQRLSQGESIDIRHDQMYPLKVVLARLDISKPTLMKAIRSGEFPEPTVVCGQDRWPSYAINQYLWKKTPHIQKTEELRQQAAQALAQENS</sequence>
<proteinExistence type="predicted"/>
<dbReference type="EMBL" id="JBEWTB010000002">
    <property type="protein sequence ID" value="MET4756984.1"/>
    <property type="molecule type" value="Genomic_DNA"/>
</dbReference>
<gene>
    <name evidence="1" type="ORF">V5J35_002176</name>
</gene>
<evidence type="ECO:0000313" key="2">
    <source>
        <dbReference type="Proteomes" id="UP001549366"/>
    </source>
</evidence>
<reference evidence="1 2" key="1">
    <citation type="submission" date="2024-06" db="EMBL/GenBank/DDBJ databases">
        <title>Genomic Encyclopedia of Type Strains, Phase V (KMG-V): Genome sequencing to study the core and pangenomes of soil and plant-associated prokaryotes.</title>
        <authorList>
            <person name="Whitman W."/>
        </authorList>
    </citation>
    <scope>NUCLEOTIDE SEQUENCE [LARGE SCALE GENOMIC DNA]</scope>
    <source>
        <strain evidence="1 2">NE40</strain>
    </source>
</reference>
<keyword evidence="1" id="KW-0238">DNA-binding</keyword>
<keyword evidence="2" id="KW-1185">Reference proteome</keyword>
<dbReference type="GO" id="GO:0003677">
    <property type="term" value="F:DNA binding"/>
    <property type="evidence" value="ECO:0007669"/>
    <property type="project" value="UniProtKB-KW"/>
</dbReference>
<dbReference type="RefSeq" id="WP_354016345.1">
    <property type="nucleotide sequence ID" value="NZ_JBEWTB010000002.1"/>
</dbReference>
<organism evidence="1 2">
    <name type="scientific">Endozoicomonas lisbonensis</name>
    <dbReference type="NCBI Taxonomy" id="3120522"/>
    <lineage>
        <taxon>Bacteria</taxon>
        <taxon>Pseudomonadati</taxon>
        <taxon>Pseudomonadota</taxon>
        <taxon>Gammaproteobacteria</taxon>
        <taxon>Oceanospirillales</taxon>
        <taxon>Endozoicomonadaceae</taxon>
        <taxon>Endozoicomonas</taxon>
    </lineage>
</organism>
<comment type="caution">
    <text evidence="1">The sequence shown here is derived from an EMBL/GenBank/DDBJ whole genome shotgun (WGS) entry which is preliminary data.</text>
</comment>
<protein>
    <submittedName>
        <fullName evidence="1">DNA-binding transcriptional regulator AlpA</fullName>
    </submittedName>
</protein>
<name>A0ABV2SGT4_9GAMM</name>